<dbReference type="EMBL" id="MU251897">
    <property type="protein sequence ID" value="KAG9228599.1"/>
    <property type="molecule type" value="Genomic_DNA"/>
</dbReference>
<dbReference type="InterPro" id="IPR001138">
    <property type="entry name" value="Zn2Cys6_DnaBD"/>
</dbReference>
<dbReference type="Pfam" id="PF00172">
    <property type="entry name" value="Zn_clus"/>
    <property type="match status" value="1"/>
</dbReference>
<protein>
    <recommendedName>
        <fullName evidence="3">Zn(2)-C6 fungal-type domain-containing protein</fullName>
    </recommendedName>
</protein>
<dbReference type="Proteomes" id="UP000824998">
    <property type="component" value="Unassembled WGS sequence"/>
</dbReference>
<dbReference type="AlphaFoldDB" id="A0A9P8BZT1"/>
<gene>
    <name evidence="4" type="ORF">BJ875DRAFT_233239</name>
</gene>
<proteinExistence type="predicted"/>
<comment type="caution">
    <text evidence="4">The sequence shown here is derived from an EMBL/GenBank/DDBJ whole genome shotgun (WGS) entry which is preliminary data.</text>
</comment>
<dbReference type="SMART" id="SM00066">
    <property type="entry name" value="GAL4"/>
    <property type="match status" value="1"/>
</dbReference>
<organism evidence="4 5">
    <name type="scientific">Amylocarpus encephaloides</name>
    <dbReference type="NCBI Taxonomy" id="45428"/>
    <lineage>
        <taxon>Eukaryota</taxon>
        <taxon>Fungi</taxon>
        <taxon>Dikarya</taxon>
        <taxon>Ascomycota</taxon>
        <taxon>Pezizomycotina</taxon>
        <taxon>Leotiomycetes</taxon>
        <taxon>Helotiales</taxon>
        <taxon>Helotiales incertae sedis</taxon>
        <taxon>Amylocarpus</taxon>
    </lineage>
</organism>
<feature type="region of interest" description="Disordered" evidence="2">
    <location>
        <begin position="54"/>
        <end position="84"/>
    </location>
</feature>
<feature type="domain" description="Zn(2)-C6 fungal-type" evidence="3">
    <location>
        <begin position="19"/>
        <end position="49"/>
    </location>
</feature>
<dbReference type="InterPro" id="IPR052400">
    <property type="entry name" value="Zn2-C6_fungal_TF"/>
</dbReference>
<evidence type="ECO:0000259" key="3">
    <source>
        <dbReference type="PROSITE" id="PS50048"/>
    </source>
</evidence>
<sequence>MTMKATIGSRKPHQKTRTGCRTCKARKIKCDEQRPECSNCIKHSVPCDYLASTTSTGSTGSSYQPNTPADSVRTSRDTSSPIRSLLPNQRPAHLYMGDLELLHNFCTSTCLTLHRDSTLKTLWKINVPQVGFTWEFVMRGILALSALHMAHYVPGKRDFYKSQAMIQHQSGLRVAVSMLPHLTNENVEALYIFSTMTLFIGLASFQDTSQLWLVGDQTTLGSSWLELLKGTYSLIGSSWDILSNGPFGPMFRAGGRRSELREEAANNFPIEQDPTQEIRHQLDISGLEDETYDLCTQATNELRKSFALLIHDPNPEYQEFGDAFIWLFRVNNGYLDLLRKGCQSAIAIFGYFCVLLKSVDHKWWMEGCSSRFLSQIYNMLDEEHRLWIRWPIEEIGWVPPVRSTTYSHPGTPHIHAPEARMEIDSAPGSDYMLSHESGA</sequence>
<accession>A0A9P8BZT1</accession>
<dbReference type="PANTHER" id="PTHR47657:SF7">
    <property type="entry name" value="STEROL REGULATORY ELEMENT-BINDING PROTEIN ECM22"/>
    <property type="match status" value="1"/>
</dbReference>
<dbReference type="GO" id="GO:0008270">
    <property type="term" value="F:zinc ion binding"/>
    <property type="evidence" value="ECO:0007669"/>
    <property type="project" value="InterPro"/>
</dbReference>
<evidence type="ECO:0000256" key="1">
    <source>
        <dbReference type="ARBA" id="ARBA00023242"/>
    </source>
</evidence>
<dbReference type="OrthoDB" id="416217at2759"/>
<dbReference type="PANTHER" id="PTHR47657">
    <property type="entry name" value="STEROL REGULATORY ELEMENT-BINDING PROTEIN ECM22"/>
    <property type="match status" value="1"/>
</dbReference>
<dbReference type="Gene3D" id="4.10.240.10">
    <property type="entry name" value="Zn(2)-C6 fungal-type DNA-binding domain"/>
    <property type="match status" value="1"/>
</dbReference>
<dbReference type="SUPFAM" id="SSF57701">
    <property type="entry name" value="Zn2/Cys6 DNA-binding domain"/>
    <property type="match status" value="1"/>
</dbReference>
<keyword evidence="5" id="KW-1185">Reference proteome</keyword>
<name>A0A9P8BZT1_9HELO</name>
<reference evidence="4" key="1">
    <citation type="journal article" date="2021" name="IMA Fungus">
        <title>Genomic characterization of three marine fungi, including Emericellopsis atlantica sp. nov. with signatures of a generalist lifestyle and marine biomass degradation.</title>
        <authorList>
            <person name="Hagestad O.C."/>
            <person name="Hou L."/>
            <person name="Andersen J.H."/>
            <person name="Hansen E.H."/>
            <person name="Altermark B."/>
            <person name="Li C."/>
            <person name="Kuhnert E."/>
            <person name="Cox R.J."/>
            <person name="Crous P.W."/>
            <person name="Spatafora J.W."/>
            <person name="Lail K."/>
            <person name="Amirebrahimi M."/>
            <person name="Lipzen A."/>
            <person name="Pangilinan J."/>
            <person name="Andreopoulos W."/>
            <person name="Hayes R.D."/>
            <person name="Ng V."/>
            <person name="Grigoriev I.V."/>
            <person name="Jackson S.A."/>
            <person name="Sutton T.D.S."/>
            <person name="Dobson A.D.W."/>
            <person name="Rama T."/>
        </authorList>
    </citation>
    <scope>NUCLEOTIDE SEQUENCE</scope>
    <source>
        <strain evidence="4">TRa018bII</strain>
    </source>
</reference>
<dbReference type="PRINTS" id="PR00755">
    <property type="entry name" value="AFLATOXINBRP"/>
</dbReference>
<dbReference type="PROSITE" id="PS50048">
    <property type="entry name" value="ZN2_CY6_FUNGAL_2"/>
    <property type="match status" value="1"/>
</dbReference>
<dbReference type="PROSITE" id="PS00463">
    <property type="entry name" value="ZN2_CY6_FUNGAL_1"/>
    <property type="match status" value="1"/>
</dbReference>
<evidence type="ECO:0000313" key="4">
    <source>
        <dbReference type="EMBL" id="KAG9228599.1"/>
    </source>
</evidence>
<dbReference type="GO" id="GO:0000981">
    <property type="term" value="F:DNA-binding transcription factor activity, RNA polymerase II-specific"/>
    <property type="evidence" value="ECO:0007669"/>
    <property type="project" value="InterPro"/>
</dbReference>
<evidence type="ECO:0000313" key="5">
    <source>
        <dbReference type="Proteomes" id="UP000824998"/>
    </source>
</evidence>
<evidence type="ECO:0000256" key="2">
    <source>
        <dbReference type="SAM" id="MobiDB-lite"/>
    </source>
</evidence>
<dbReference type="InterPro" id="IPR036864">
    <property type="entry name" value="Zn2-C6_fun-type_DNA-bd_sf"/>
</dbReference>
<keyword evidence="1" id="KW-0539">Nucleus</keyword>
<dbReference type="CDD" id="cd00067">
    <property type="entry name" value="GAL4"/>
    <property type="match status" value="1"/>
</dbReference>